<dbReference type="Pfam" id="PF00501">
    <property type="entry name" value="AMP-binding"/>
    <property type="match status" value="1"/>
</dbReference>
<dbReference type="EMBL" id="CP000875">
    <property type="protein sequence ID" value="ABX04673.1"/>
    <property type="molecule type" value="Genomic_DNA"/>
</dbReference>
<dbReference type="InParanoid" id="A9AVI2"/>
<dbReference type="STRING" id="316274.Haur_2030"/>
<keyword evidence="4" id="KW-1185">Reference proteome</keyword>
<dbReference type="GO" id="GO:0005737">
    <property type="term" value="C:cytoplasm"/>
    <property type="evidence" value="ECO:0007669"/>
    <property type="project" value="TreeGrafter"/>
</dbReference>
<dbReference type="BioCyc" id="HAUR316274:GHYA-2059-MONOMER"/>
<evidence type="ECO:0000313" key="4">
    <source>
        <dbReference type="Proteomes" id="UP000000787"/>
    </source>
</evidence>
<name>A9AVI2_HERA2</name>
<dbReference type="GO" id="GO:0043041">
    <property type="term" value="P:amino acid activation for nonribosomal peptide biosynthetic process"/>
    <property type="evidence" value="ECO:0007669"/>
    <property type="project" value="TreeGrafter"/>
</dbReference>
<dbReference type="Gene3D" id="3.40.50.12780">
    <property type="entry name" value="N-terminal domain of ligase-like"/>
    <property type="match status" value="1"/>
</dbReference>
<proteinExistence type="predicted"/>
<organism evidence="3 4">
    <name type="scientific">Herpetosiphon aurantiacus (strain ATCC 23779 / DSM 785 / 114-95)</name>
    <dbReference type="NCBI Taxonomy" id="316274"/>
    <lineage>
        <taxon>Bacteria</taxon>
        <taxon>Bacillati</taxon>
        <taxon>Chloroflexota</taxon>
        <taxon>Chloroflexia</taxon>
        <taxon>Herpetosiphonales</taxon>
        <taxon>Herpetosiphonaceae</taxon>
        <taxon>Herpetosiphon</taxon>
    </lineage>
</organism>
<dbReference type="AlphaFoldDB" id="A9AVI2"/>
<evidence type="ECO:0000259" key="2">
    <source>
        <dbReference type="Pfam" id="PF13193"/>
    </source>
</evidence>
<feature type="domain" description="AMP-dependent synthetase/ligase" evidence="1">
    <location>
        <begin position="34"/>
        <end position="402"/>
    </location>
</feature>
<dbReference type="InterPro" id="IPR020845">
    <property type="entry name" value="AMP-binding_CS"/>
</dbReference>
<gene>
    <name evidence="3" type="ordered locus">Haur_2030</name>
</gene>
<evidence type="ECO:0000313" key="3">
    <source>
        <dbReference type="EMBL" id="ABX04673.1"/>
    </source>
</evidence>
<dbReference type="PANTHER" id="PTHR45527:SF1">
    <property type="entry name" value="FATTY ACID SYNTHASE"/>
    <property type="match status" value="1"/>
</dbReference>
<dbReference type="HOGENOM" id="CLU_000022_2_12_0"/>
<evidence type="ECO:0000259" key="1">
    <source>
        <dbReference type="Pfam" id="PF00501"/>
    </source>
</evidence>
<dbReference type="GO" id="GO:0031177">
    <property type="term" value="F:phosphopantetheine binding"/>
    <property type="evidence" value="ECO:0007669"/>
    <property type="project" value="TreeGrafter"/>
</dbReference>
<dbReference type="PROSITE" id="PS00455">
    <property type="entry name" value="AMP_BINDING"/>
    <property type="match status" value="1"/>
</dbReference>
<sequence>MMIEFNQMLEVVPPCQSEPNQAHATSQLHSGFLQSVQRYPNNIALTIGNKQYDYVKLYTVAQRWAFALRQSTKPLHRVGIFAYRSEAAYIGILASLLAGATFVPLNYNFPLQRTQAMIEQAELDAIIVDHQSYDQFLQLADSLPVLPPCVLLPDCLRAPLLDTMIYTQAELAELPTDHEPVTVPPEAIAYLLFTSGSTGNPKGVPISHANVAHFLKVNQARYQITPADRLSQTFDQTFDLAIFDLFMAWNHGAAVCVIQPIQLLSPFRLIEEQGITIWFSVPSVAALLRKQKLLKPNSLPNLRLSLFCGEALPKATAEAWQLAAPNSIIDNLYGPTELTIACAVYRWNSLTSPAECLNEVVPIGKLYPGLTAVVVDANDNPVPAGTEGELCVAGPQTFQGYWHNPSLTEQRFLRSKQLNGEELGYYRTGDRVVCRTNGSMIYLGRSDQQIKVHGYRVELSEIEGALLLQPGVVAAVALGWPLENGSASGIVAFVIAPSIAVSDLQQAVQPLLPSYMLPRTIYQLETMPLNANGKIDRLALARHLAGEGTA</sequence>
<dbReference type="eggNOG" id="COG1020">
    <property type="taxonomic scope" value="Bacteria"/>
</dbReference>
<dbReference type="InterPro" id="IPR000873">
    <property type="entry name" value="AMP-dep_synth/lig_dom"/>
</dbReference>
<feature type="domain" description="AMP-binding enzyme C-terminal" evidence="2">
    <location>
        <begin position="461"/>
        <end position="534"/>
    </location>
</feature>
<dbReference type="Pfam" id="PF13193">
    <property type="entry name" value="AMP-binding_C"/>
    <property type="match status" value="1"/>
</dbReference>
<dbReference type="GO" id="GO:0044550">
    <property type="term" value="P:secondary metabolite biosynthetic process"/>
    <property type="evidence" value="ECO:0007669"/>
    <property type="project" value="TreeGrafter"/>
</dbReference>
<dbReference type="InterPro" id="IPR045851">
    <property type="entry name" value="AMP-bd_C_sf"/>
</dbReference>
<dbReference type="KEGG" id="hau:Haur_2030"/>
<dbReference type="InterPro" id="IPR042099">
    <property type="entry name" value="ANL_N_sf"/>
</dbReference>
<protein>
    <submittedName>
        <fullName evidence="3">Amino acid adenylation domain</fullName>
    </submittedName>
</protein>
<dbReference type="PANTHER" id="PTHR45527">
    <property type="entry name" value="NONRIBOSOMAL PEPTIDE SYNTHETASE"/>
    <property type="match status" value="1"/>
</dbReference>
<dbReference type="InterPro" id="IPR010071">
    <property type="entry name" value="AA_adenyl_dom"/>
</dbReference>
<dbReference type="Gene3D" id="3.30.300.30">
    <property type="match status" value="1"/>
</dbReference>
<reference evidence="3 4" key="1">
    <citation type="journal article" date="2011" name="Stand. Genomic Sci.">
        <title>Complete genome sequence of the filamentous gliding predatory bacterium Herpetosiphon aurantiacus type strain (114-95(T)).</title>
        <authorList>
            <person name="Kiss H."/>
            <person name="Nett M."/>
            <person name="Domin N."/>
            <person name="Martin K."/>
            <person name="Maresca J.A."/>
            <person name="Copeland A."/>
            <person name="Lapidus A."/>
            <person name="Lucas S."/>
            <person name="Berry K.W."/>
            <person name="Glavina Del Rio T."/>
            <person name="Dalin E."/>
            <person name="Tice H."/>
            <person name="Pitluck S."/>
            <person name="Richardson P."/>
            <person name="Bruce D."/>
            <person name="Goodwin L."/>
            <person name="Han C."/>
            <person name="Detter J.C."/>
            <person name="Schmutz J."/>
            <person name="Brettin T."/>
            <person name="Land M."/>
            <person name="Hauser L."/>
            <person name="Kyrpides N.C."/>
            <person name="Ivanova N."/>
            <person name="Goker M."/>
            <person name="Woyke T."/>
            <person name="Klenk H.P."/>
            <person name="Bryant D.A."/>
        </authorList>
    </citation>
    <scope>NUCLEOTIDE SEQUENCE [LARGE SCALE GENOMIC DNA]</scope>
    <source>
        <strain evidence="4">ATCC 23779 / DSM 785 / 114-95</strain>
    </source>
</reference>
<dbReference type="InterPro" id="IPR025110">
    <property type="entry name" value="AMP-bd_C"/>
</dbReference>
<accession>A9AVI2</accession>
<dbReference type="Proteomes" id="UP000000787">
    <property type="component" value="Chromosome"/>
</dbReference>
<dbReference type="SUPFAM" id="SSF56801">
    <property type="entry name" value="Acetyl-CoA synthetase-like"/>
    <property type="match status" value="1"/>
</dbReference>
<dbReference type="FunCoup" id="A9AVI2">
    <property type="interactions" value="90"/>
</dbReference>
<dbReference type="NCBIfam" id="TIGR01733">
    <property type="entry name" value="AA-adenyl-dom"/>
    <property type="match status" value="1"/>
</dbReference>